<evidence type="ECO:0000313" key="1">
    <source>
        <dbReference type="EMBL" id="KOC66340.1"/>
    </source>
</evidence>
<proteinExistence type="predicted"/>
<dbReference type="AlphaFoldDB" id="A0A0L7R654"/>
<accession>A0A0L7R654</accession>
<gene>
    <name evidence="1" type="ORF">WH47_07409</name>
</gene>
<keyword evidence="2" id="KW-1185">Reference proteome</keyword>
<protein>
    <submittedName>
        <fullName evidence="1">Uncharacterized protein</fullName>
    </submittedName>
</protein>
<organism evidence="1 2">
    <name type="scientific">Habropoda laboriosa</name>
    <dbReference type="NCBI Taxonomy" id="597456"/>
    <lineage>
        <taxon>Eukaryota</taxon>
        <taxon>Metazoa</taxon>
        <taxon>Ecdysozoa</taxon>
        <taxon>Arthropoda</taxon>
        <taxon>Hexapoda</taxon>
        <taxon>Insecta</taxon>
        <taxon>Pterygota</taxon>
        <taxon>Neoptera</taxon>
        <taxon>Endopterygota</taxon>
        <taxon>Hymenoptera</taxon>
        <taxon>Apocrita</taxon>
        <taxon>Aculeata</taxon>
        <taxon>Apoidea</taxon>
        <taxon>Anthophila</taxon>
        <taxon>Apidae</taxon>
        <taxon>Habropoda</taxon>
    </lineage>
</organism>
<dbReference type="EMBL" id="KQ414648">
    <property type="protein sequence ID" value="KOC66340.1"/>
    <property type="molecule type" value="Genomic_DNA"/>
</dbReference>
<sequence length="55" mass="6628">MANIDNRKQDKFPLIRLCLRIDIMEDQLCHGKKGRPSREKVHASQYKCIHHDRHF</sequence>
<evidence type="ECO:0000313" key="2">
    <source>
        <dbReference type="Proteomes" id="UP000053825"/>
    </source>
</evidence>
<name>A0A0L7R654_9HYME</name>
<reference evidence="1 2" key="1">
    <citation type="submission" date="2015-07" db="EMBL/GenBank/DDBJ databases">
        <title>The genome of Habropoda laboriosa.</title>
        <authorList>
            <person name="Pan H."/>
            <person name="Kapheim K."/>
        </authorList>
    </citation>
    <scope>NUCLEOTIDE SEQUENCE [LARGE SCALE GENOMIC DNA]</scope>
    <source>
        <strain evidence="1">0110345459</strain>
    </source>
</reference>
<dbReference type="Proteomes" id="UP000053825">
    <property type="component" value="Unassembled WGS sequence"/>
</dbReference>